<dbReference type="Gene3D" id="1.10.10.60">
    <property type="entry name" value="Homeodomain-like"/>
    <property type="match status" value="1"/>
</dbReference>
<evidence type="ECO:0000256" key="1">
    <source>
        <dbReference type="ARBA" id="ARBA00023015"/>
    </source>
</evidence>
<gene>
    <name evidence="6" type="primary">soxS</name>
    <name evidence="5" type="ORF">GCM10007183_16610</name>
    <name evidence="6" type="ORF">SAMEA4412661_00532</name>
</gene>
<dbReference type="PROSITE" id="PS01124">
    <property type="entry name" value="HTH_ARAC_FAMILY_2"/>
    <property type="match status" value="1"/>
</dbReference>
<dbReference type="EMBL" id="BMCB01000010">
    <property type="protein sequence ID" value="GGA93114.1"/>
    <property type="molecule type" value="Genomic_DNA"/>
</dbReference>
<organism evidence="6 7">
    <name type="scientific">Staphylococcus muscae</name>
    <dbReference type="NCBI Taxonomy" id="1294"/>
    <lineage>
        <taxon>Bacteria</taxon>
        <taxon>Bacillati</taxon>
        <taxon>Bacillota</taxon>
        <taxon>Bacilli</taxon>
        <taxon>Bacillales</taxon>
        <taxon>Staphylococcaceae</taxon>
        <taxon>Staphylococcus</taxon>
    </lineage>
</organism>
<dbReference type="RefSeq" id="WP_095115788.1">
    <property type="nucleotide sequence ID" value="NZ_BMCB01000010.1"/>
</dbReference>
<evidence type="ECO:0000256" key="3">
    <source>
        <dbReference type="ARBA" id="ARBA00023163"/>
    </source>
</evidence>
<dbReference type="KEGG" id="smus:C7J88_09745"/>
<dbReference type="InterPro" id="IPR018060">
    <property type="entry name" value="HTH_AraC"/>
</dbReference>
<sequence length="248" mass="29072">MDYKLRVLNGHVNIQSSFERIIIYYVLSGEVRIKQGKEIKMYAQDAFFFVKPFSPPIILNSDGEVLELMIDKRSFNRYSLLNSEKIYQKEHHIQDIDAAIKGEILHVMNAQSEPTLFNSDLHMIRLINYIDLAGYIDNVANVNNELVINVLHYVNAHYKSELSVNKIAEHFYVNTSYLSRVFSETLNISLLNYIRKIKMYSIAIDIISLKTDQNIWQDYGFKTYESYLKNFKKTFDLTPSEFLKNPPF</sequence>
<dbReference type="SMART" id="SM00342">
    <property type="entry name" value="HTH_ARAC"/>
    <property type="match status" value="1"/>
</dbReference>
<evidence type="ECO:0000256" key="2">
    <source>
        <dbReference type="ARBA" id="ARBA00023125"/>
    </source>
</evidence>
<protein>
    <submittedName>
        <fullName evidence="6">Transcriptional regulator</fullName>
    </submittedName>
</protein>
<dbReference type="Proteomes" id="UP000652995">
    <property type="component" value="Unassembled WGS sequence"/>
</dbReference>
<evidence type="ECO:0000313" key="7">
    <source>
        <dbReference type="Proteomes" id="UP000243706"/>
    </source>
</evidence>
<keyword evidence="8" id="KW-1185">Reference proteome</keyword>
<keyword evidence="1" id="KW-0805">Transcription regulation</keyword>
<dbReference type="SUPFAM" id="SSF46689">
    <property type="entry name" value="Homeodomain-like"/>
    <property type="match status" value="1"/>
</dbReference>
<evidence type="ECO:0000259" key="4">
    <source>
        <dbReference type="PROSITE" id="PS01124"/>
    </source>
</evidence>
<dbReference type="AlphaFoldDB" id="A0A240BYB6"/>
<evidence type="ECO:0000313" key="6">
    <source>
        <dbReference type="EMBL" id="SNW00787.1"/>
    </source>
</evidence>
<dbReference type="PANTHER" id="PTHR43280">
    <property type="entry name" value="ARAC-FAMILY TRANSCRIPTIONAL REGULATOR"/>
    <property type="match status" value="1"/>
</dbReference>
<dbReference type="Pfam" id="PF12833">
    <property type="entry name" value="HTH_18"/>
    <property type="match status" value="1"/>
</dbReference>
<reference evidence="8" key="3">
    <citation type="journal article" date="2019" name="Int. J. Syst. Evol. Microbiol.">
        <title>The Global Catalogue of Microorganisms (GCM) 10K type strain sequencing project: providing services to taxonomists for standard genome sequencing and annotation.</title>
        <authorList>
            <consortium name="The Broad Institute Genomics Platform"/>
            <consortium name="The Broad Institute Genome Sequencing Center for Infectious Disease"/>
            <person name="Wu L."/>
            <person name="Ma J."/>
        </authorList>
    </citation>
    <scope>NUCLEOTIDE SEQUENCE [LARGE SCALE GENOMIC DNA]</scope>
    <source>
        <strain evidence="8">CCM 4175</strain>
    </source>
</reference>
<dbReference type="InterPro" id="IPR009057">
    <property type="entry name" value="Homeodomain-like_sf"/>
</dbReference>
<feature type="domain" description="HTH araC/xylS-type" evidence="4">
    <location>
        <begin position="148"/>
        <end position="245"/>
    </location>
</feature>
<proteinExistence type="predicted"/>
<reference evidence="5" key="4">
    <citation type="submission" date="2024-05" db="EMBL/GenBank/DDBJ databases">
        <authorList>
            <person name="Sun Q."/>
            <person name="Sedlacek I."/>
        </authorList>
    </citation>
    <scope>NUCLEOTIDE SEQUENCE</scope>
    <source>
        <strain evidence="5">CCM 4175</strain>
    </source>
</reference>
<dbReference type="EMBL" id="LT906464">
    <property type="protein sequence ID" value="SNW00787.1"/>
    <property type="molecule type" value="Genomic_DNA"/>
</dbReference>
<dbReference type="Proteomes" id="UP000243706">
    <property type="component" value="Chromosome 1"/>
</dbReference>
<evidence type="ECO:0000313" key="8">
    <source>
        <dbReference type="Proteomes" id="UP000652995"/>
    </source>
</evidence>
<dbReference type="PANTHER" id="PTHR43280:SF2">
    <property type="entry name" value="HTH-TYPE TRANSCRIPTIONAL REGULATOR EXSA"/>
    <property type="match status" value="1"/>
</dbReference>
<dbReference type="GO" id="GO:0003700">
    <property type="term" value="F:DNA-binding transcription factor activity"/>
    <property type="evidence" value="ECO:0007669"/>
    <property type="project" value="InterPro"/>
</dbReference>
<reference evidence="5" key="1">
    <citation type="journal article" date="2014" name="Int. J. Syst. Evol. Microbiol.">
        <title>Complete genome of a new Firmicutes species belonging to the dominant human colonic microbiota ('Ruminococcus bicirculans') reveals two chromosomes and a selective capacity to utilize plant glucans.</title>
        <authorList>
            <consortium name="NISC Comparative Sequencing Program"/>
            <person name="Wegmann U."/>
            <person name="Louis P."/>
            <person name="Goesmann A."/>
            <person name="Henrissat B."/>
            <person name="Duncan S.H."/>
            <person name="Flint H.J."/>
        </authorList>
    </citation>
    <scope>NUCLEOTIDE SEQUENCE</scope>
    <source>
        <strain evidence="5">CCM 4175</strain>
    </source>
</reference>
<evidence type="ECO:0000313" key="5">
    <source>
        <dbReference type="EMBL" id="GGA93114.1"/>
    </source>
</evidence>
<keyword evidence="3" id="KW-0804">Transcription</keyword>
<dbReference type="GO" id="GO:0043565">
    <property type="term" value="F:sequence-specific DNA binding"/>
    <property type="evidence" value="ECO:0007669"/>
    <property type="project" value="InterPro"/>
</dbReference>
<name>A0A240BYB6_9STAP</name>
<accession>A0A240BYB6</accession>
<keyword evidence="2" id="KW-0238">DNA-binding</keyword>
<reference evidence="6 7" key="2">
    <citation type="submission" date="2017-06" db="EMBL/GenBank/DDBJ databases">
        <authorList>
            <consortium name="Pathogen Informatics"/>
        </authorList>
    </citation>
    <scope>NUCLEOTIDE SEQUENCE [LARGE SCALE GENOMIC DNA]</scope>
    <source>
        <strain evidence="6 7">NCTC13833</strain>
    </source>
</reference>